<sequence length="71" mass="7927">MSGDNLTGTWRAILTTNIATVMVIMKTMMECLAEQDASNKATNEHLNASPVPSHHQPPMTPILRQQEDNFF</sequence>
<dbReference type="Proteomes" id="UP000712281">
    <property type="component" value="Unassembled WGS sequence"/>
</dbReference>
<protein>
    <submittedName>
        <fullName evidence="2">Uncharacterized protein</fullName>
    </submittedName>
</protein>
<evidence type="ECO:0000313" key="2">
    <source>
        <dbReference type="EMBL" id="KAF2558017.1"/>
    </source>
</evidence>
<accession>A0A8S9HM69</accession>
<dbReference type="EMBL" id="QGKW02001940">
    <property type="protein sequence ID" value="KAF2558017.1"/>
    <property type="molecule type" value="Genomic_DNA"/>
</dbReference>
<organism evidence="2 4">
    <name type="scientific">Brassica cretica</name>
    <name type="common">Mustard</name>
    <dbReference type="NCBI Taxonomy" id="69181"/>
    <lineage>
        <taxon>Eukaryota</taxon>
        <taxon>Viridiplantae</taxon>
        <taxon>Streptophyta</taxon>
        <taxon>Embryophyta</taxon>
        <taxon>Tracheophyta</taxon>
        <taxon>Spermatophyta</taxon>
        <taxon>Magnoliopsida</taxon>
        <taxon>eudicotyledons</taxon>
        <taxon>Gunneridae</taxon>
        <taxon>Pentapetalae</taxon>
        <taxon>rosids</taxon>
        <taxon>malvids</taxon>
        <taxon>Brassicales</taxon>
        <taxon>Brassicaceae</taxon>
        <taxon>Brassiceae</taxon>
        <taxon>Brassica</taxon>
    </lineage>
</organism>
<dbReference type="EMBL" id="QGKX02000088">
    <property type="protein sequence ID" value="KAF3587864.1"/>
    <property type="molecule type" value="Genomic_DNA"/>
</dbReference>
<evidence type="ECO:0000313" key="3">
    <source>
        <dbReference type="EMBL" id="KAF3587864.1"/>
    </source>
</evidence>
<reference evidence="3" key="1">
    <citation type="submission" date="2019-12" db="EMBL/GenBank/DDBJ databases">
        <title>Genome sequencing and annotation of Brassica cretica.</title>
        <authorList>
            <person name="Studholme D.J."/>
            <person name="Sarris P."/>
        </authorList>
    </citation>
    <scope>NUCLEOTIDE SEQUENCE</scope>
    <source>
        <strain evidence="3">PFS-109/04</strain>
        <tissue evidence="3">Leaf</tissue>
    </source>
</reference>
<gene>
    <name evidence="2" type="ORF">F2Q68_00015769</name>
    <name evidence="3" type="ORF">F2Q69_00029587</name>
</gene>
<comment type="caution">
    <text evidence="2">The sequence shown here is derived from an EMBL/GenBank/DDBJ whole genome shotgun (WGS) entry which is preliminary data.</text>
</comment>
<evidence type="ECO:0000256" key="1">
    <source>
        <dbReference type="SAM" id="MobiDB-lite"/>
    </source>
</evidence>
<feature type="compositionally biased region" description="Polar residues" evidence="1">
    <location>
        <begin position="36"/>
        <end position="46"/>
    </location>
</feature>
<proteinExistence type="predicted"/>
<name>A0A8S9HM69_BRACR</name>
<evidence type="ECO:0000313" key="4">
    <source>
        <dbReference type="Proteomes" id="UP000712281"/>
    </source>
</evidence>
<feature type="region of interest" description="Disordered" evidence="1">
    <location>
        <begin position="36"/>
        <end position="71"/>
    </location>
</feature>
<dbReference type="Proteomes" id="UP000712600">
    <property type="component" value="Unassembled WGS sequence"/>
</dbReference>
<reference evidence="2" key="2">
    <citation type="submission" date="2019-12" db="EMBL/GenBank/DDBJ databases">
        <title>Genome sequencing and annotation of Brassica cretica.</title>
        <authorList>
            <person name="Studholme D.J."/>
            <person name="Sarris P.F."/>
        </authorList>
    </citation>
    <scope>NUCLEOTIDE SEQUENCE</scope>
    <source>
        <strain evidence="2">PFS-001/15</strain>
        <tissue evidence="2">Leaf</tissue>
    </source>
</reference>